<evidence type="ECO:0000259" key="11">
    <source>
        <dbReference type="SMART" id="SM00864"/>
    </source>
</evidence>
<evidence type="ECO:0000256" key="3">
    <source>
        <dbReference type="ARBA" id="ARBA00022490"/>
    </source>
</evidence>
<keyword evidence="7 10" id="KW-0342">GTP-binding</keyword>
<protein>
    <recommendedName>
        <fullName evidence="10">Tubulin gamma chain</fullName>
    </recommendedName>
</protein>
<gene>
    <name evidence="13" type="ORF">RDWZM_008911</name>
</gene>
<dbReference type="Pfam" id="PF03953">
    <property type="entry name" value="Tubulin_C"/>
    <property type="match status" value="1"/>
</dbReference>
<dbReference type="InterPro" id="IPR002454">
    <property type="entry name" value="Gamma_tubulin"/>
</dbReference>
<comment type="similarity">
    <text evidence="2 10">Belongs to the tubulin family.</text>
</comment>
<reference evidence="13" key="1">
    <citation type="submission" date="2022-12" db="EMBL/GenBank/DDBJ databases">
        <title>Genome assemblies of Blomia tropicalis.</title>
        <authorList>
            <person name="Cui Y."/>
        </authorList>
    </citation>
    <scope>NUCLEOTIDE SEQUENCE</scope>
    <source>
        <tissue evidence="13">Adult mites</tissue>
    </source>
</reference>
<dbReference type="Proteomes" id="UP001142055">
    <property type="component" value="Chromosome 3"/>
</dbReference>
<dbReference type="GO" id="GO:0000930">
    <property type="term" value="C:gamma-tubulin complex"/>
    <property type="evidence" value="ECO:0007669"/>
    <property type="project" value="InterPro"/>
</dbReference>
<keyword evidence="5 10" id="KW-0547">Nucleotide-binding</keyword>
<comment type="function">
    <text evidence="10">Tubulin is the major constituent of microtubules, protein filaments consisting of alpha- and beta-tubulin heterodimers. Gamma-tubulin is a key component of the gamma-tubulin ring complex (gTuRC) which mediates microtubule nucleation. The gTuRC regulates the minus-end nucleation of alpha-beta tubulin heterodimers that grow into microtubule protafilaments, a critical step in centrosome duplication and spindle formation.</text>
</comment>
<comment type="caution">
    <text evidence="13">The sequence shown here is derived from an EMBL/GenBank/DDBJ whole genome shotgun (WGS) entry which is preliminary data.</text>
</comment>
<dbReference type="NCBIfam" id="TIGR00621">
    <property type="entry name" value="ssb"/>
    <property type="match status" value="1"/>
</dbReference>
<keyword evidence="14" id="KW-1185">Reference proteome</keyword>
<dbReference type="GO" id="GO:0031122">
    <property type="term" value="P:cytoplasmic microtubule organization"/>
    <property type="evidence" value="ECO:0007669"/>
    <property type="project" value="InterPro"/>
</dbReference>
<dbReference type="EMBL" id="JAPWDV010000003">
    <property type="protein sequence ID" value="KAJ6217754.1"/>
    <property type="molecule type" value="Genomic_DNA"/>
</dbReference>
<dbReference type="SUPFAM" id="SSF50249">
    <property type="entry name" value="Nucleic acid-binding proteins"/>
    <property type="match status" value="1"/>
</dbReference>
<dbReference type="InterPro" id="IPR008280">
    <property type="entry name" value="Tub_FtsZ_C"/>
</dbReference>
<dbReference type="OMA" id="ASGFSQX"/>
<evidence type="ECO:0000313" key="14">
    <source>
        <dbReference type="Proteomes" id="UP001142055"/>
    </source>
</evidence>
<organism evidence="13 14">
    <name type="scientific">Blomia tropicalis</name>
    <name type="common">Mite</name>
    <dbReference type="NCBI Taxonomy" id="40697"/>
    <lineage>
        <taxon>Eukaryota</taxon>
        <taxon>Metazoa</taxon>
        <taxon>Ecdysozoa</taxon>
        <taxon>Arthropoda</taxon>
        <taxon>Chelicerata</taxon>
        <taxon>Arachnida</taxon>
        <taxon>Acari</taxon>
        <taxon>Acariformes</taxon>
        <taxon>Sarcoptiformes</taxon>
        <taxon>Astigmata</taxon>
        <taxon>Glycyphagoidea</taxon>
        <taxon>Echimyopodidae</taxon>
        <taxon>Blomia</taxon>
    </lineage>
</organism>
<dbReference type="InterPro" id="IPR000217">
    <property type="entry name" value="Tubulin"/>
</dbReference>
<dbReference type="GO" id="GO:0005874">
    <property type="term" value="C:microtubule"/>
    <property type="evidence" value="ECO:0007669"/>
    <property type="project" value="UniProtKB-KW"/>
</dbReference>
<comment type="subcellular location">
    <subcellularLocation>
        <location evidence="1">Cytoplasm</location>
        <location evidence="1">Cytoskeleton</location>
        <location evidence="1">Microtubule organizing center</location>
    </subcellularLocation>
</comment>
<dbReference type="InterPro" id="IPR011344">
    <property type="entry name" value="ssDNA-bd"/>
</dbReference>
<dbReference type="CDD" id="cd04496">
    <property type="entry name" value="SSB_OBF"/>
    <property type="match status" value="1"/>
</dbReference>
<dbReference type="GO" id="GO:0006260">
    <property type="term" value="P:DNA replication"/>
    <property type="evidence" value="ECO:0007669"/>
    <property type="project" value="InterPro"/>
</dbReference>
<dbReference type="PANTHER" id="PTHR11588">
    <property type="entry name" value="TUBULIN"/>
    <property type="match status" value="1"/>
</dbReference>
<dbReference type="InterPro" id="IPR012340">
    <property type="entry name" value="NA-bd_OB-fold"/>
</dbReference>
<feature type="domain" description="Tubulin/FtsZ GTPase" evidence="11">
    <location>
        <begin position="1"/>
        <end position="181"/>
    </location>
</feature>
<dbReference type="GO" id="GO:0000280">
    <property type="term" value="P:nuclear division"/>
    <property type="evidence" value="ECO:0007669"/>
    <property type="project" value="UniProtKB-ARBA"/>
</dbReference>
<accession>A0A9Q0M2D9</accession>
<keyword evidence="3" id="KW-0963">Cytoplasm</keyword>
<dbReference type="Gene3D" id="1.10.287.600">
    <property type="entry name" value="Helix hairpin bin"/>
    <property type="match status" value="1"/>
</dbReference>
<dbReference type="FunFam" id="1.10.287.600:FF:000004">
    <property type="entry name" value="Tubulin gamma chain"/>
    <property type="match status" value="1"/>
</dbReference>
<dbReference type="Gene3D" id="2.40.50.140">
    <property type="entry name" value="Nucleic acid-binding proteins"/>
    <property type="match status" value="1"/>
</dbReference>
<dbReference type="GO" id="GO:0098813">
    <property type="term" value="P:nuclear chromosome segregation"/>
    <property type="evidence" value="ECO:0007669"/>
    <property type="project" value="UniProtKB-ARBA"/>
</dbReference>
<evidence type="ECO:0000259" key="12">
    <source>
        <dbReference type="SMART" id="SM00865"/>
    </source>
</evidence>
<dbReference type="Gene3D" id="3.30.1330.20">
    <property type="entry name" value="Tubulin/FtsZ, C-terminal domain"/>
    <property type="match status" value="1"/>
</dbReference>
<dbReference type="PROSITE" id="PS00227">
    <property type="entry name" value="TUBULIN"/>
    <property type="match status" value="1"/>
</dbReference>
<feature type="domain" description="Tubulin/FtsZ 2-layer sandwich" evidence="12">
    <location>
        <begin position="183"/>
        <end position="332"/>
    </location>
</feature>
<dbReference type="AlphaFoldDB" id="A0A9Q0M2D9"/>
<evidence type="ECO:0000256" key="4">
    <source>
        <dbReference type="ARBA" id="ARBA00022701"/>
    </source>
</evidence>
<dbReference type="InterPro" id="IPR017975">
    <property type="entry name" value="Tubulin_CS"/>
</dbReference>
<proteinExistence type="inferred from homology"/>
<evidence type="ECO:0000313" key="13">
    <source>
        <dbReference type="EMBL" id="KAJ6217754.1"/>
    </source>
</evidence>
<dbReference type="PROSITE" id="PS50935">
    <property type="entry name" value="SSB"/>
    <property type="match status" value="1"/>
</dbReference>
<keyword evidence="6 9" id="KW-0238">DNA-binding</keyword>
<evidence type="ECO:0000256" key="9">
    <source>
        <dbReference type="PROSITE-ProRule" id="PRU00252"/>
    </source>
</evidence>
<dbReference type="InterPro" id="IPR037103">
    <property type="entry name" value="Tubulin/FtsZ-like_C"/>
</dbReference>
<dbReference type="PRINTS" id="PR01164">
    <property type="entry name" value="GAMMATUBULIN"/>
</dbReference>
<evidence type="ECO:0000256" key="2">
    <source>
        <dbReference type="ARBA" id="ARBA00009636"/>
    </source>
</evidence>
<dbReference type="SUPFAM" id="SSF52490">
    <property type="entry name" value="Tubulin nucleotide-binding domain-like"/>
    <property type="match status" value="1"/>
</dbReference>
<dbReference type="InterPro" id="IPR000424">
    <property type="entry name" value="Primosome_PriB/ssb"/>
</dbReference>
<dbReference type="SUPFAM" id="SSF55307">
    <property type="entry name" value="Tubulin C-terminal domain-like"/>
    <property type="match status" value="1"/>
</dbReference>
<name>A0A9Q0M2D9_BLOTA</name>
<dbReference type="InterPro" id="IPR003008">
    <property type="entry name" value="Tubulin_FtsZ_GTPase"/>
</dbReference>
<dbReference type="PRINTS" id="PR01161">
    <property type="entry name" value="TUBULIN"/>
</dbReference>
<evidence type="ECO:0000256" key="7">
    <source>
        <dbReference type="ARBA" id="ARBA00023134"/>
    </source>
</evidence>
<evidence type="ECO:0000256" key="10">
    <source>
        <dbReference type="RuleBase" id="RU000352"/>
    </source>
</evidence>
<dbReference type="InterPro" id="IPR018316">
    <property type="entry name" value="Tubulin/FtsZ_2-layer-sand-dom"/>
</dbReference>
<dbReference type="Pfam" id="PF00091">
    <property type="entry name" value="Tubulin"/>
    <property type="match status" value="1"/>
</dbReference>
<evidence type="ECO:0000256" key="8">
    <source>
        <dbReference type="ARBA" id="ARBA00023212"/>
    </source>
</evidence>
<dbReference type="InterPro" id="IPR023123">
    <property type="entry name" value="Tubulin_C"/>
</dbReference>
<evidence type="ECO:0000256" key="5">
    <source>
        <dbReference type="ARBA" id="ARBA00022741"/>
    </source>
</evidence>
<evidence type="ECO:0000256" key="1">
    <source>
        <dbReference type="ARBA" id="ARBA00004267"/>
    </source>
</evidence>
<dbReference type="GO" id="GO:0007020">
    <property type="term" value="P:microtubule nucleation"/>
    <property type="evidence" value="ECO:0007669"/>
    <property type="project" value="InterPro"/>
</dbReference>
<dbReference type="CDD" id="cd02188">
    <property type="entry name" value="gamma_tubulin"/>
    <property type="match status" value="1"/>
</dbReference>
<dbReference type="SMART" id="SM00865">
    <property type="entry name" value="Tubulin_C"/>
    <property type="match status" value="1"/>
</dbReference>
<dbReference type="GO" id="GO:0005525">
    <property type="term" value="F:GTP binding"/>
    <property type="evidence" value="ECO:0007669"/>
    <property type="project" value="UniProtKB-UniRule"/>
</dbReference>
<dbReference type="GO" id="GO:0005813">
    <property type="term" value="C:centrosome"/>
    <property type="evidence" value="ECO:0007669"/>
    <property type="project" value="UniProtKB-ARBA"/>
</dbReference>
<dbReference type="SMART" id="SM00864">
    <property type="entry name" value="Tubulin"/>
    <property type="match status" value="1"/>
</dbReference>
<keyword evidence="4 10" id="KW-0493">Microtubule</keyword>
<dbReference type="InterPro" id="IPR036525">
    <property type="entry name" value="Tubulin/FtsZ_GTPase_sf"/>
</dbReference>
<evidence type="ECO:0000256" key="6">
    <source>
        <dbReference type="ARBA" id="ARBA00023125"/>
    </source>
</evidence>
<sequence>MDLEPRVVNSIMNSKYSKLFNNENIYISKNGGGAGNIWASGYSQGKELSEEFFEIIEREAEGADSLDGFILCHSIAGGTGSGMGSYVLETIQDRFPKKIIQTYSVFPSQEESSDVVVEPYNSLLTLRRLTENADCVVVLDNAALNRIAVEKLHIENPKILQTNSLVSTIMSASTSTLRYPSFMNNRLAELIVPLIPFPRLHFLMTGYTPFTTESENHSEVTSVRKTTVMDVMRRLLDDKNMMVSTPIQTKNDNHCYISILNIIQGEADPVEVNKSLARIRESKRIPFIQWGPANIQVALSRKSPYIQTSNRVSGLLIANHTSIAHLFERIVSQYDKLRKRGAFLDRFKNEEIFSHNLDEFDESRSIIKVEAPSIPQLASIRQLSNDSEEHSPLENVDTFKCINRVTLLGRAVGPATSVIINDSELALFTLATNEIRRNRSNELVKRTEFHKIQVFFPRLVSKTKQVVQKGSRILVEGKINYNVRKYESGNAHFTNIIAENIVFFTGTRVTQEDDLNEDVNADAVAENELKQ</sequence>
<keyword evidence="8" id="KW-0206">Cytoskeleton</keyword>
<dbReference type="Gene3D" id="3.40.50.1440">
    <property type="entry name" value="Tubulin/FtsZ, GTPase domain"/>
    <property type="match status" value="1"/>
</dbReference>
<dbReference type="GO" id="GO:0003697">
    <property type="term" value="F:single-stranded DNA binding"/>
    <property type="evidence" value="ECO:0007669"/>
    <property type="project" value="InterPro"/>
</dbReference>
<dbReference type="Pfam" id="PF00436">
    <property type="entry name" value="SSB"/>
    <property type="match status" value="1"/>
</dbReference>